<proteinExistence type="predicted"/>
<keyword evidence="2" id="KW-1185">Reference proteome</keyword>
<dbReference type="STRING" id="1321606.SAMD00020551_1984"/>
<protein>
    <submittedName>
        <fullName evidence="1">Uncharacterized protein</fullName>
    </submittedName>
</protein>
<dbReference type="AlphaFoldDB" id="A0A0A8X483"/>
<comment type="caution">
    <text evidence="1">The sequence shown here is derived from an EMBL/GenBank/DDBJ whole genome shotgun (WGS) entry which is preliminary data.</text>
</comment>
<gene>
    <name evidence="1" type="ORF">SAMD00020551_1984</name>
</gene>
<name>A0A0A8X483_MESS1</name>
<evidence type="ECO:0000313" key="2">
    <source>
        <dbReference type="Proteomes" id="UP000031014"/>
    </source>
</evidence>
<evidence type="ECO:0000313" key="1">
    <source>
        <dbReference type="EMBL" id="GAM13837.1"/>
    </source>
</evidence>
<dbReference type="RefSeq" id="WP_041965659.1">
    <property type="nucleotide sequence ID" value="NZ_BASE01000043.1"/>
</dbReference>
<dbReference type="OrthoDB" id="2959323at2"/>
<organism evidence="1 2">
    <name type="scientific">Mesobacillus selenatarsenatis (strain DSM 18680 / JCM 14380 / FERM P-15431 / SF-1)</name>
    <dbReference type="NCBI Taxonomy" id="1321606"/>
    <lineage>
        <taxon>Bacteria</taxon>
        <taxon>Bacillati</taxon>
        <taxon>Bacillota</taxon>
        <taxon>Bacilli</taxon>
        <taxon>Bacillales</taxon>
        <taxon>Bacillaceae</taxon>
        <taxon>Mesobacillus</taxon>
    </lineage>
</organism>
<sequence>MAYIIDNVHLLKGQAFTDTSMLVEDQRIISTTSKFERYNYMRMDADNYIMTPTHVLFDTNLPIKESFKERKEYYLNNFILKGSTVVFTTVKIQFERQLEEKLKQAKCDLLDSPIDFVLGVSIPPRLLNPGFIRKCKKMKVPAIFLEIDEMNTLNTMPWGWIKEALFPYNCPIIPIFPESKHKKGRQLQLNVWSDLMKKEKVPAVYEDLANPGPVSRSILKKTGIFPEKSNLHSGGELSYNLYTINPETKYRDEHGLFFQSKHLAVTVDKGKVIRAGAEVYYRPGKGENVIIKTPGFFTDNY</sequence>
<dbReference type="EMBL" id="BASE01000043">
    <property type="protein sequence ID" value="GAM13837.1"/>
    <property type="molecule type" value="Genomic_DNA"/>
</dbReference>
<reference evidence="1 2" key="1">
    <citation type="submission" date="2013-06" db="EMBL/GenBank/DDBJ databases">
        <title>Whole genome shotgun sequence of Bacillus selenatarsenatis SF-1.</title>
        <authorList>
            <person name="Kuroda M."/>
            <person name="Sei K."/>
            <person name="Yamashita M."/>
            <person name="Ike M."/>
        </authorList>
    </citation>
    <scope>NUCLEOTIDE SEQUENCE [LARGE SCALE GENOMIC DNA]</scope>
    <source>
        <strain evidence="1 2">SF-1</strain>
    </source>
</reference>
<accession>A0A0A8X483</accession>
<dbReference type="Proteomes" id="UP000031014">
    <property type="component" value="Unassembled WGS sequence"/>
</dbReference>